<feature type="chain" id="PRO_5044621942" description="DUF5018 domain-containing protein" evidence="1">
    <location>
        <begin position="24"/>
        <end position="155"/>
    </location>
</feature>
<organism evidence="3 6">
    <name type="scientific">Bacteroides ovatus</name>
    <dbReference type="NCBI Taxonomy" id="28116"/>
    <lineage>
        <taxon>Bacteria</taxon>
        <taxon>Pseudomonadati</taxon>
        <taxon>Bacteroidota</taxon>
        <taxon>Bacteroidia</taxon>
        <taxon>Bacteroidales</taxon>
        <taxon>Bacteroidaceae</taxon>
        <taxon>Bacteroides</taxon>
    </lineage>
</organism>
<protein>
    <recommendedName>
        <fullName evidence="2">DUF5018 domain-containing protein</fullName>
    </recommendedName>
</protein>
<evidence type="ECO:0000313" key="3">
    <source>
        <dbReference type="EMBL" id="KAA4530806.1"/>
    </source>
</evidence>
<evidence type="ECO:0000256" key="1">
    <source>
        <dbReference type="SAM" id="SignalP"/>
    </source>
</evidence>
<accession>A0A5M5NDU1</accession>
<evidence type="ECO:0000259" key="2">
    <source>
        <dbReference type="Pfam" id="PF22243"/>
    </source>
</evidence>
<dbReference type="EMBL" id="VWGP01000018">
    <property type="protein sequence ID" value="KAA4530806.1"/>
    <property type="molecule type" value="Genomic_DNA"/>
</dbReference>
<name>A0A5M5NDU1_BACOV</name>
<reference evidence="5 6" key="1">
    <citation type="journal article" date="2019" name="Nat. Med.">
        <title>A library of human gut bacterial isolates paired with longitudinal multiomics data enables mechanistic microbiome research.</title>
        <authorList>
            <person name="Poyet M."/>
            <person name="Groussin M."/>
            <person name="Gibbons S.M."/>
            <person name="Avila-Pacheco J."/>
            <person name="Jiang X."/>
            <person name="Kearney S.M."/>
            <person name="Perrotta A.R."/>
            <person name="Berdy B."/>
            <person name="Zhao S."/>
            <person name="Lieberman T.D."/>
            <person name="Swanson P.K."/>
            <person name="Smith M."/>
            <person name="Roesemann S."/>
            <person name="Alexander J.E."/>
            <person name="Rich S.A."/>
            <person name="Livny J."/>
            <person name="Vlamakis H."/>
            <person name="Clish C."/>
            <person name="Bullock K."/>
            <person name="Deik A."/>
            <person name="Scott J."/>
            <person name="Pierce K.A."/>
            <person name="Xavier R.J."/>
            <person name="Alm E.J."/>
        </authorList>
    </citation>
    <scope>NUCLEOTIDE SEQUENCE [LARGE SCALE GENOMIC DNA]</scope>
    <source>
        <strain evidence="4 5">BIOML-A15</strain>
        <strain evidence="3 6">BIOML-A41</strain>
    </source>
</reference>
<gene>
    <name evidence="3" type="ORF">F3B85_20660</name>
    <name evidence="4" type="ORF">F3B90_10915</name>
</gene>
<evidence type="ECO:0000313" key="5">
    <source>
        <dbReference type="Proteomes" id="UP000424805"/>
    </source>
</evidence>
<comment type="caution">
    <text evidence="3">The sequence shown here is derived from an EMBL/GenBank/DDBJ whole genome shotgun (WGS) entry which is preliminary data.</text>
</comment>
<feature type="signal peptide" evidence="1">
    <location>
        <begin position="1"/>
        <end position="23"/>
    </location>
</feature>
<keyword evidence="1" id="KW-0732">Signal</keyword>
<dbReference type="AlphaFoldDB" id="A0A5M5NDU1"/>
<proteinExistence type="predicted"/>
<dbReference type="Pfam" id="PF22243">
    <property type="entry name" value="DUF5018-rel"/>
    <property type="match status" value="1"/>
</dbReference>
<evidence type="ECO:0000313" key="6">
    <source>
        <dbReference type="Proteomes" id="UP000478493"/>
    </source>
</evidence>
<dbReference type="Proteomes" id="UP000478493">
    <property type="component" value="Unassembled WGS sequence"/>
</dbReference>
<dbReference type="RefSeq" id="WP_118032120.1">
    <property type="nucleotide sequence ID" value="NZ_CAKJZH010000002.1"/>
</dbReference>
<sequence length="155" mass="17159">MKKNIIFLLLGCIVLFTSCLKSGLDDIEDSDQCTISSLTMEYRWITQNANGYDQLSRQQMTLSNTAPDENNEIHFTVTVPSASSSFSKEVRQHVSLDGLYLIAVISSAAKIMPLDGAPSLGLPGNYEIGKDYRYEVTAANGKKAVYHIVIEDFIK</sequence>
<feature type="domain" description="DUF5018" evidence="2">
    <location>
        <begin position="35"/>
        <end position="148"/>
    </location>
</feature>
<dbReference type="PROSITE" id="PS51257">
    <property type="entry name" value="PROKAR_LIPOPROTEIN"/>
    <property type="match status" value="1"/>
</dbReference>
<evidence type="ECO:0000313" key="4">
    <source>
        <dbReference type="EMBL" id="KAA4627000.1"/>
    </source>
</evidence>
<dbReference type="Proteomes" id="UP000424805">
    <property type="component" value="Unassembled WGS sequence"/>
</dbReference>
<dbReference type="InterPro" id="IPR054460">
    <property type="entry name" value="DUF5018-rel"/>
</dbReference>
<dbReference type="Gene3D" id="2.60.40.4120">
    <property type="match status" value="1"/>
</dbReference>
<dbReference type="EMBL" id="VWFP01000010">
    <property type="protein sequence ID" value="KAA4627000.1"/>
    <property type="molecule type" value="Genomic_DNA"/>
</dbReference>